<dbReference type="AlphaFoldDB" id="A0A2P6QVW2"/>
<feature type="compositionally biased region" description="Polar residues" evidence="1">
    <location>
        <begin position="8"/>
        <end position="27"/>
    </location>
</feature>
<keyword evidence="2" id="KW-1133">Transmembrane helix</keyword>
<name>A0A2P6QVW2_ROSCH</name>
<keyword evidence="2" id="KW-0812">Transmembrane</keyword>
<feature type="region of interest" description="Disordered" evidence="1">
    <location>
        <begin position="1"/>
        <end position="35"/>
    </location>
</feature>
<feature type="transmembrane region" description="Helical" evidence="2">
    <location>
        <begin position="45"/>
        <end position="63"/>
    </location>
</feature>
<keyword evidence="2" id="KW-0472">Membrane</keyword>
<gene>
    <name evidence="3" type="ORF">RchiOBHm_Chr4g0412691</name>
</gene>
<proteinExistence type="predicted"/>
<sequence length="69" mass="7638">MPPPVPQKLNSPSLNSSHNVSQNNPTKDLTEPPIDYTTGLSPQALLVPLYNSVPLLLFLPYFLRSFGFL</sequence>
<organism evidence="3 4">
    <name type="scientific">Rosa chinensis</name>
    <name type="common">China rose</name>
    <dbReference type="NCBI Taxonomy" id="74649"/>
    <lineage>
        <taxon>Eukaryota</taxon>
        <taxon>Viridiplantae</taxon>
        <taxon>Streptophyta</taxon>
        <taxon>Embryophyta</taxon>
        <taxon>Tracheophyta</taxon>
        <taxon>Spermatophyta</taxon>
        <taxon>Magnoliopsida</taxon>
        <taxon>eudicotyledons</taxon>
        <taxon>Gunneridae</taxon>
        <taxon>Pentapetalae</taxon>
        <taxon>rosids</taxon>
        <taxon>fabids</taxon>
        <taxon>Rosales</taxon>
        <taxon>Rosaceae</taxon>
        <taxon>Rosoideae</taxon>
        <taxon>Rosoideae incertae sedis</taxon>
        <taxon>Rosa</taxon>
    </lineage>
</organism>
<evidence type="ECO:0000313" key="4">
    <source>
        <dbReference type="Proteomes" id="UP000238479"/>
    </source>
</evidence>
<dbReference type="Proteomes" id="UP000238479">
    <property type="component" value="Chromosome 4"/>
</dbReference>
<evidence type="ECO:0000313" key="3">
    <source>
        <dbReference type="EMBL" id="PRQ38333.1"/>
    </source>
</evidence>
<dbReference type="Gramene" id="PRQ38333">
    <property type="protein sequence ID" value="PRQ38333"/>
    <property type="gene ID" value="RchiOBHm_Chr4g0412691"/>
</dbReference>
<evidence type="ECO:0000256" key="1">
    <source>
        <dbReference type="SAM" id="MobiDB-lite"/>
    </source>
</evidence>
<reference evidence="3 4" key="1">
    <citation type="journal article" date="2018" name="Nat. Genet.">
        <title>The Rosa genome provides new insights in the design of modern roses.</title>
        <authorList>
            <person name="Bendahmane M."/>
        </authorList>
    </citation>
    <scope>NUCLEOTIDE SEQUENCE [LARGE SCALE GENOMIC DNA]</scope>
    <source>
        <strain evidence="4">cv. Old Blush</strain>
    </source>
</reference>
<comment type="caution">
    <text evidence="3">The sequence shown here is derived from an EMBL/GenBank/DDBJ whole genome shotgun (WGS) entry which is preliminary data.</text>
</comment>
<protein>
    <submittedName>
        <fullName evidence="3">Uncharacterized protein</fullName>
    </submittedName>
</protein>
<keyword evidence="4" id="KW-1185">Reference proteome</keyword>
<evidence type="ECO:0000256" key="2">
    <source>
        <dbReference type="SAM" id="Phobius"/>
    </source>
</evidence>
<dbReference type="EMBL" id="PDCK01000042">
    <property type="protein sequence ID" value="PRQ38333.1"/>
    <property type="molecule type" value="Genomic_DNA"/>
</dbReference>
<accession>A0A2P6QVW2</accession>